<keyword evidence="1" id="KW-0472">Membrane</keyword>
<accession>A0A814QSW2</accession>
<feature type="transmembrane region" description="Helical" evidence="1">
    <location>
        <begin position="173"/>
        <end position="193"/>
    </location>
</feature>
<feature type="transmembrane region" description="Helical" evidence="1">
    <location>
        <begin position="147"/>
        <end position="167"/>
    </location>
</feature>
<dbReference type="EMBL" id="CAJNOJ010000106">
    <property type="protein sequence ID" value="CAF1124193.1"/>
    <property type="molecule type" value="Genomic_DNA"/>
</dbReference>
<evidence type="ECO:0008006" key="6">
    <source>
        <dbReference type="Google" id="ProtNLM"/>
    </source>
</evidence>
<dbReference type="EMBL" id="CAJNOR010000062">
    <property type="protein sequence ID" value="CAF0780223.1"/>
    <property type="molecule type" value="Genomic_DNA"/>
</dbReference>
<dbReference type="Proteomes" id="UP000663852">
    <property type="component" value="Unassembled WGS sequence"/>
</dbReference>
<feature type="transmembrane region" description="Helical" evidence="1">
    <location>
        <begin position="228"/>
        <end position="246"/>
    </location>
</feature>
<gene>
    <name evidence="3" type="ORF">EDS130_LOCUS21219</name>
    <name evidence="2" type="ORF">XAT740_LOCUS1930</name>
</gene>
<sequence length="390" mass="43692">MESLTSAMPATGSSAPFVNTSTILTTLTSTMLTSTLSSNITNITNNCLLKNSPSTCRLGEFIRVLAYLFLGVSLLPQILYLFNNGSKYIAGISYMWLIIRVLALASLVLAHAFQWSSILELIALVSTIIIFIQIFIYADNFHRQQKIILISASLLTWVIGGFLLLLLRKRPDYLVTFGYILLSIHTLPQILLNSLLRTAKSLSKFSILFLSMSDTLFFASIYVSNENYFHLVLYYYAFSFFFYIYLQSIIHADANIFIISRSAHTVLTPGVNLYTGLDATGARSAGQEPQMFSIDDLETGDGTDVVYQPVTSNKPAVPTVEQTRMNQIVWYATLASIVAIEIILTIMLIVRAWSEWIILVPVSIPVVLGIFFLLRTRLSDSQKENLRKIL</sequence>
<keyword evidence="4" id="KW-1185">Reference proteome</keyword>
<organism evidence="3 5">
    <name type="scientific">Adineta ricciae</name>
    <name type="common">Rotifer</name>
    <dbReference type="NCBI Taxonomy" id="249248"/>
    <lineage>
        <taxon>Eukaryota</taxon>
        <taxon>Metazoa</taxon>
        <taxon>Spiralia</taxon>
        <taxon>Gnathifera</taxon>
        <taxon>Rotifera</taxon>
        <taxon>Eurotatoria</taxon>
        <taxon>Bdelloidea</taxon>
        <taxon>Adinetida</taxon>
        <taxon>Adinetidae</taxon>
        <taxon>Adineta</taxon>
    </lineage>
</organism>
<feature type="transmembrane region" description="Helical" evidence="1">
    <location>
        <begin position="328"/>
        <end position="350"/>
    </location>
</feature>
<name>A0A814QSW2_ADIRI</name>
<protein>
    <recommendedName>
        <fullName evidence="6">Transmembrane protein</fullName>
    </recommendedName>
</protein>
<feature type="transmembrane region" description="Helical" evidence="1">
    <location>
        <begin position="94"/>
        <end position="112"/>
    </location>
</feature>
<feature type="transmembrane region" description="Helical" evidence="1">
    <location>
        <begin position="61"/>
        <end position="82"/>
    </location>
</feature>
<evidence type="ECO:0000313" key="5">
    <source>
        <dbReference type="Proteomes" id="UP000663852"/>
    </source>
</evidence>
<keyword evidence="1" id="KW-1133">Transmembrane helix</keyword>
<evidence type="ECO:0000313" key="3">
    <source>
        <dbReference type="EMBL" id="CAF1124193.1"/>
    </source>
</evidence>
<dbReference type="Proteomes" id="UP000663828">
    <property type="component" value="Unassembled WGS sequence"/>
</dbReference>
<feature type="transmembrane region" description="Helical" evidence="1">
    <location>
        <begin position="356"/>
        <end position="374"/>
    </location>
</feature>
<keyword evidence="1" id="KW-0812">Transmembrane</keyword>
<comment type="caution">
    <text evidence="3">The sequence shown here is derived from an EMBL/GenBank/DDBJ whole genome shotgun (WGS) entry which is preliminary data.</text>
</comment>
<evidence type="ECO:0000313" key="2">
    <source>
        <dbReference type="EMBL" id="CAF0780223.1"/>
    </source>
</evidence>
<reference evidence="3" key="1">
    <citation type="submission" date="2021-02" db="EMBL/GenBank/DDBJ databases">
        <authorList>
            <person name="Nowell W R."/>
        </authorList>
    </citation>
    <scope>NUCLEOTIDE SEQUENCE</scope>
</reference>
<evidence type="ECO:0000313" key="4">
    <source>
        <dbReference type="Proteomes" id="UP000663828"/>
    </source>
</evidence>
<dbReference type="AlphaFoldDB" id="A0A814QSW2"/>
<dbReference type="OrthoDB" id="10029388at2759"/>
<proteinExistence type="predicted"/>
<feature type="transmembrane region" description="Helical" evidence="1">
    <location>
        <begin position="118"/>
        <end position="138"/>
    </location>
</feature>
<evidence type="ECO:0000256" key="1">
    <source>
        <dbReference type="SAM" id="Phobius"/>
    </source>
</evidence>